<protein>
    <submittedName>
        <fullName evidence="4">Uncharacterized protein</fullName>
    </submittedName>
</protein>
<dbReference type="AlphaFoldDB" id="A0A564YWB5"/>
<evidence type="ECO:0000256" key="2">
    <source>
        <dbReference type="ARBA" id="ARBA00023043"/>
    </source>
</evidence>
<dbReference type="Pfam" id="PF12796">
    <property type="entry name" value="Ank_2"/>
    <property type="match status" value="1"/>
</dbReference>
<dbReference type="PROSITE" id="PS50297">
    <property type="entry name" value="ANK_REP_REGION"/>
    <property type="match status" value="2"/>
</dbReference>
<dbReference type="InterPro" id="IPR036770">
    <property type="entry name" value="Ankyrin_rpt-contain_sf"/>
</dbReference>
<feature type="repeat" description="ANK" evidence="3">
    <location>
        <begin position="29"/>
        <end position="61"/>
    </location>
</feature>
<dbReference type="SUPFAM" id="SSF48403">
    <property type="entry name" value="Ankyrin repeat"/>
    <property type="match status" value="1"/>
</dbReference>
<dbReference type="Proteomes" id="UP000321570">
    <property type="component" value="Unassembled WGS sequence"/>
</dbReference>
<dbReference type="PROSITE" id="PS50088">
    <property type="entry name" value="ANK_REPEAT"/>
    <property type="match status" value="2"/>
</dbReference>
<accession>A0A564YWB5</accession>
<keyword evidence="5" id="KW-1185">Reference proteome</keyword>
<evidence type="ECO:0000256" key="3">
    <source>
        <dbReference type="PROSITE-ProRule" id="PRU00023"/>
    </source>
</evidence>
<gene>
    <name evidence="4" type="ORF">WMSIL1_LOCUS10029</name>
</gene>
<reference evidence="4 5" key="1">
    <citation type="submission" date="2019-07" db="EMBL/GenBank/DDBJ databases">
        <authorList>
            <person name="Jastrzebski P J."/>
            <person name="Paukszto L."/>
            <person name="Jastrzebski P J."/>
        </authorList>
    </citation>
    <scope>NUCLEOTIDE SEQUENCE [LARGE SCALE GENOMIC DNA]</scope>
    <source>
        <strain evidence="4 5">WMS-il1</strain>
    </source>
</reference>
<feature type="repeat" description="ANK" evidence="3">
    <location>
        <begin position="62"/>
        <end position="94"/>
    </location>
</feature>
<keyword evidence="1" id="KW-0677">Repeat</keyword>
<feature type="non-terminal residue" evidence="4">
    <location>
        <position position="117"/>
    </location>
</feature>
<dbReference type="PANTHER" id="PTHR24173">
    <property type="entry name" value="ANKYRIN REPEAT CONTAINING"/>
    <property type="match status" value="1"/>
</dbReference>
<evidence type="ECO:0000313" key="4">
    <source>
        <dbReference type="EMBL" id="VUZ51299.1"/>
    </source>
</evidence>
<sequence length="117" mass="13003">MAKPPQTFYEAISQNDVVSINPSFFPGDVSTTPLIMAVKAKHHDIIFLLLHYGADITGVDQFGRTALHYVVETNDMRSATMLLSNKASIDAKDAYGFTPLVLAIIKDNIQLVRYFVK</sequence>
<dbReference type="Gene3D" id="1.25.40.20">
    <property type="entry name" value="Ankyrin repeat-containing domain"/>
    <property type="match status" value="1"/>
</dbReference>
<dbReference type="PANTHER" id="PTHR24173:SF74">
    <property type="entry name" value="ANKYRIN REPEAT DOMAIN-CONTAINING PROTEIN 16"/>
    <property type="match status" value="1"/>
</dbReference>
<dbReference type="InterPro" id="IPR002110">
    <property type="entry name" value="Ankyrin_rpt"/>
</dbReference>
<organism evidence="4 5">
    <name type="scientific">Hymenolepis diminuta</name>
    <name type="common">Rat tapeworm</name>
    <dbReference type="NCBI Taxonomy" id="6216"/>
    <lineage>
        <taxon>Eukaryota</taxon>
        <taxon>Metazoa</taxon>
        <taxon>Spiralia</taxon>
        <taxon>Lophotrochozoa</taxon>
        <taxon>Platyhelminthes</taxon>
        <taxon>Cestoda</taxon>
        <taxon>Eucestoda</taxon>
        <taxon>Cyclophyllidea</taxon>
        <taxon>Hymenolepididae</taxon>
        <taxon>Hymenolepis</taxon>
    </lineage>
</organism>
<evidence type="ECO:0000313" key="5">
    <source>
        <dbReference type="Proteomes" id="UP000321570"/>
    </source>
</evidence>
<name>A0A564YWB5_HYMDI</name>
<keyword evidence="2 3" id="KW-0040">ANK repeat</keyword>
<dbReference type="SMART" id="SM00248">
    <property type="entry name" value="ANK"/>
    <property type="match status" value="2"/>
</dbReference>
<evidence type="ECO:0000256" key="1">
    <source>
        <dbReference type="ARBA" id="ARBA00022737"/>
    </source>
</evidence>
<proteinExistence type="predicted"/>
<dbReference type="EMBL" id="CABIJS010000436">
    <property type="protein sequence ID" value="VUZ51299.1"/>
    <property type="molecule type" value="Genomic_DNA"/>
</dbReference>